<keyword evidence="7" id="KW-1185">Reference proteome</keyword>
<comment type="caution">
    <text evidence="6">The sequence shown here is derived from an EMBL/GenBank/DDBJ whole genome shotgun (WGS) entry which is preliminary data.</text>
</comment>
<name>A0ABS2KXC2_9NOCA</name>
<protein>
    <recommendedName>
        <fullName evidence="8">DoxX family protein</fullName>
    </recommendedName>
</protein>
<dbReference type="Pfam" id="PF13564">
    <property type="entry name" value="DoxX_2"/>
    <property type="match status" value="1"/>
</dbReference>
<feature type="transmembrane region" description="Helical" evidence="5">
    <location>
        <begin position="82"/>
        <end position="99"/>
    </location>
</feature>
<keyword evidence="4 5" id="KW-0472">Membrane</keyword>
<keyword evidence="3 5" id="KW-1133">Transmembrane helix</keyword>
<dbReference type="RefSeq" id="WP_204869356.1">
    <property type="nucleotide sequence ID" value="NZ_JAFBBK010000001.1"/>
</dbReference>
<evidence type="ECO:0008006" key="8">
    <source>
        <dbReference type="Google" id="ProtNLM"/>
    </source>
</evidence>
<proteinExistence type="predicted"/>
<keyword evidence="2 5" id="KW-0812">Transmembrane</keyword>
<accession>A0ABS2KXC2</accession>
<evidence type="ECO:0000256" key="3">
    <source>
        <dbReference type="ARBA" id="ARBA00022989"/>
    </source>
</evidence>
<sequence length="136" mass="14567">MTTHLTRATTTAPSRGAVRAGWIISALVVVFMLFDAVIHLLNLDVVKDASAELGLPVDMAPKIGVICLVIVILYVIPRMAPLGAVLLTGYLGGAVITNWRTDQPLVSTVFFAIYVGIAAWLGLWLRDGRVRALLAA</sequence>
<evidence type="ECO:0000313" key="7">
    <source>
        <dbReference type="Proteomes" id="UP000703038"/>
    </source>
</evidence>
<evidence type="ECO:0000256" key="1">
    <source>
        <dbReference type="ARBA" id="ARBA00004141"/>
    </source>
</evidence>
<feature type="transmembrane region" description="Helical" evidence="5">
    <location>
        <begin position="105"/>
        <end position="125"/>
    </location>
</feature>
<organism evidence="6 7">
    <name type="scientific">Rhodococcoides corynebacterioides</name>
    <dbReference type="NCBI Taxonomy" id="53972"/>
    <lineage>
        <taxon>Bacteria</taxon>
        <taxon>Bacillati</taxon>
        <taxon>Actinomycetota</taxon>
        <taxon>Actinomycetes</taxon>
        <taxon>Mycobacteriales</taxon>
        <taxon>Nocardiaceae</taxon>
        <taxon>Rhodococcoides</taxon>
    </lineage>
</organism>
<dbReference type="EMBL" id="JAFBBK010000001">
    <property type="protein sequence ID" value="MBM7416579.1"/>
    <property type="molecule type" value="Genomic_DNA"/>
</dbReference>
<evidence type="ECO:0000256" key="5">
    <source>
        <dbReference type="SAM" id="Phobius"/>
    </source>
</evidence>
<reference evidence="6 7" key="1">
    <citation type="submission" date="2021-01" db="EMBL/GenBank/DDBJ databases">
        <title>Genomics of switchgrass bacterial isolates.</title>
        <authorList>
            <person name="Shade A."/>
        </authorList>
    </citation>
    <scope>NUCLEOTIDE SEQUENCE [LARGE SCALE GENOMIC DNA]</scope>
    <source>
        <strain evidence="6 7">PvP111</strain>
    </source>
</reference>
<comment type="subcellular location">
    <subcellularLocation>
        <location evidence="1">Membrane</location>
        <topology evidence="1">Multi-pass membrane protein</topology>
    </subcellularLocation>
</comment>
<feature type="transmembrane region" description="Helical" evidence="5">
    <location>
        <begin position="53"/>
        <end position="75"/>
    </location>
</feature>
<gene>
    <name evidence="6" type="ORF">JOE42_003312</name>
</gene>
<dbReference type="InterPro" id="IPR032808">
    <property type="entry name" value="DoxX"/>
</dbReference>
<evidence type="ECO:0000256" key="2">
    <source>
        <dbReference type="ARBA" id="ARBA00022692"/>
    </source>
</evidence>
<evidence type="ECO:0000313" key="6">
    <source>
        <dbReference type="EMBL" id="MBM7416579.1"/>
    </source>
</evidence>
<evidence type="ECO:0000256" key="4">
    <source>
        <dbReference type="ARBA" id="ARBA00023136"/>
    </source>
</evidence>
<dbReference type="Proteomes" id="UP000703038">
    <property type="component" value="Unassembled WGS sequence"/>
</dbReference>
<feature type="transmembrane region" description="Helical" evidence="5">
    <location>
        <begin position="20"/>
        <end position="41"/>
    </location>
</feature>